<dbReference type="InterPro" id="IPR001611">
    <property type="entry name" value="Leu-rich_rpt"/>
</dbReference>
<reference evidence="2" key="1">
    <citation type="journal article" date="2020" name="J. Eukaryot. Microbiol.">
        <title>De novo Sequencing, Assembly and Annotation of the Transcriptome for the Free-Living Testate Amoeba Arcella intermedia.</title>
        <authorList>
            <person name="Ribeiro G.M."/>
            <person name="Porfirio-Sousa A.L."/>
            <person name="Maurer-Alcala X.X."/>
            <person name="Katz L.A."/>
            <person name="Lahr D.J.G."/>
        </authorList>
    </citation>
    <scope>NUCLEOTIDE SEQUENCE</scope>
</reference>
<proteinExistence type="predicted"/>
<evidence type="ECO:0000256" key="1">
    <source>
        <dbReference type="ARBA" id="ARBA00022737"/>
    </source>
</evidence>
<dbReference type="InterPro" id="IPR052201">
    <property type="entry name" value="LRR-containing_regulator"/>
</dbReference>
<dbReference type="Pfam" id="PF13516">
    <property type="entry name" value="LRR_6"/>
    <property type="match status" value="2"/>
</dbReference>
<accession>A0A6B2LKU8</accession>
<dbReference type="SUPFAM" id="SSF52047">
    <property type="entry name" value="RNI-like"/>
    <property type="match status" value="1"/>
</dbReference>
<protein>
    <submittedName>
        <fullName evidence="2">Uncharacterized protein</fullName>
    </submittedName>
</protein>
<name>A0A6B2LKU8_9EUKA</name>
<dbReference type="Gene3D" id="3.80.10.10">
    <property type="entry name" value="Ribonuclease Inhibitor"/>
    <property type="match status" value="1"/>
</dbReference>
<dbReference type="AlphaFoldDB" id="A0A6B2LKU8"/>
<dbReference type="InterPro" id="IPR032675">
    <property type="entry name" value="LRR_dom_sf"/>
</dbReference>
<dbReference type="PANTHER" id="PTHR24111:SF0">
    <property type="entry name" value="LEUCINE-RICH REPEAT-CONTAINING PROTEIN"/>
    <property type="match status" value="1"/>
</dbReference>
<organism evidence="2">
    <name type="scientific">Arcella intermedia</name>
    <dbReference type="NCBI Taxonomy" id="1963864"/>
    <lineage>
        <taxon>Eukaryota</taxon>
        <taxon>Amoebozoa</taxon>
        <taxon>Tubulinea</taxon>
        <taxon>Elardia</taxon>
        <taxon>Arcellinida</taxon>
        <taxon>Sphaerothecina</taxon>
        <taxon>Arcellidae</taxon>
        <taxon>Arcella</taxon>
    </lineage>
</organism>
<dbReference type="PANTHER" id="PTHR24111">
    <property type="entry name" value="LEUCINE-RICH REPEAT-CONTAINING PROTEIN 34"/>
    <property type="match status" value="1"/>
</dbReference>
<keyword evidence="1" id="KW-0677">Repeat</keyword>
<evidence type="ECO:0000313" key="2">
    <source>
        <dbReference type="EMBL" id="NDV37732.1"/>
    </source>
</evidence>
<dbReference type="InterPro" id="IPR036770">
    <property type="entry name" value="Ankyrin_rpt-contain_sf"/>
</dbReference>
<dbReference type="EMBL" id="GIBP01008763">
    <property type="protein sequence ID" value="NDV37732.1"/>
    <property type="molecule type" value="Transcribed_RNA"/>
</dbReference>
<dbReference type="SUPFAM" id="SSF48403">
    <property type="entry name" value="Ankyrin repeat"/>
    <property type="match status" value="1"/>
</dbReference>
<sequence>MDFNNIGDNGAKFIFQSLQSNSTLTSLKLFNNNIGNNGVKFITQSLQDNSTLTLLDIGSLKIRVSDELKEIVANLLKRNLSKKETDFQTILQFIQNDNEEEFKYFLNKKGYHLNMEDSMNKTILYFCLKFKSMNCLNWICREKLIITEKTLLQCWNLTTEISEEYTLYLINFFFSQSNF</sequence>